<keyword evidence="2" id="KW-0378">Hydrolase</keyword>
<evidence type="ECO:0000256" key="2">
    <source>
        <dbReference type="ARBA" id="ARBA00022801"/>
    </source>
</evidence>
<keyword evidence="1 3" id="KW-0645">Protease</keyword>
<dbReference type="PRINTS" id="PR00834">
    <property type="entry name" value="PROTEASES2C"/>
</dbReference>
<evidence type="ECO:0000256" key="1">
    <source>
        <dbReference type="ARBA" id="ARBA00022670"/>
    </source>
</evidence>
<dbReference type="EMBL" id="ASRX01000029">
    <property type="protein sequence ID" value="EYF04884.1"/>
    <property type="molecule type" value="Genomic_DNA"/>
</dbReference>
<dbReference type="Gene3D" id="3.30.1460.10">
    <property type="match status" value="1"/>
</dbReference>
<dbReference type="Proteomes" id="UP000019678">
    <property type="component" value="Unassembled WGS sequence"/>
</dbReference>
<protein>
    <submittedName>
        <fullName evidence="3">Protease Do</fullName>
    </submittedName>
</protein>
<accession>A0A017T6N1</accession>
<reference evidence="3 4" key="1">
    <citation type="submission" date="2013-05" db="EMBL/GenBank/DDBJ databases">
        <title>Genome assembly of Chondromyces apiculatus DSM 436.</title>
        <authorList>
            <person name="Sharma G."/>
            <person name="Khatri I."/>
            <person name="Kaur C."/>
            <person name="Mayilraj S."/>
            <person name="Subramanian S."/>
        </authorList>
    </citation>
    <scope>NUCLEOTIDE SEQUENCE [LARGE SCALE GENOMIC DNA]</scope>
    <source>
        <strain evidence="3 4">DSM 436</strain>
    </source>
</reference>
<dbReference type="SUPFAM" id="SSF50494">
    <property type="entry name" value="Trypsin-like serine proteases"/>
    <property type="match status" value="1"/>
</dbReference>
<proteinExistence type="predicted"/>
<sequence>MDEVLSDPVRAMMRLRSSQIVAIQDTKGVGTGVLVGPDGWVLTNKHVAPSIGPYRVVLADGKDMHGVGVHQSAHHDLAIVKIAPSTGSFLDLGAEVTDEHHVGEEVYALGHPRGCRFSVARGIISNPYREIEKEYFIQTDVNINPGNSGGPLVDRAGKLVGIVTMMLSNAQGLGFAVPGHVAADYLRYVRRLVRHGVVKVPEALLQKAEAEQVPAEDIVRQAVNALVEAGKASIEEEKPEEGFFKLKQRSVVVEVRCHEGLFTVSGQLAAVGPSERADARFLTKLLELSGSRDVGGASFSLREGALVAGLMRPTAGLSGLEALWALDLVLHLALEWPTKLHALLFSGGPQAQASADPGYPILTLPTDEAWRRM</sequence>
<dbReference type="GO" id="GO:0004252">
    <property type="term" value="F:serine-type endopeptidase activity"/>
    <property type="evidence" value="ECO:0007669"/>
    <property type="project" value="InterPro"/>
</dbReference>
<evidence type="ECO:0000313" key="3">
    <source>
        <dbReference type="EMBL" id="EYF04884.1"/>
    </source>
</evidence>
<dbReference type="PANTHER" id="PTHR43343:SF3">
    <property type="entry name" value="PROTEASE DO-LIKE 8, CHLOROPLASTIC"/>
    <property type="match status" value="1"/>
</dbReference>
<keyword evidence="4" id="KW-1185">Reference proteome</keyword>
<organism evidence="3 4">
    <name type="scientific">Chondromyces apiculatus DSM 436</name>
    <dbReference type="NCBI Taxonomy" id="1192034"/>
    <lineage>
        <taxon>Bacteria</taxon>
        <taxon>Pseudomonadati</taxon>
        <taxon>Myxococcota</taxon>
        <taxon>Polyangia</taxon>
        <taxon>Polyangiales</taxon>
        <taxon>Polyangiaceae</taxon>
        <taxon>Chondromyces</taxon>
    </lineage>
</organism>
<dbReference type="STRING" id="1192034.CAP_3910"/>
<gene>
    <name evidence="3" type="ORF">CAP_3910</name>
</gene>
<dbReference type="PANTHER" id="PTHR43343">
    <property type="entry name" value="PEPTIDASE S12"/>
    <property type="match status" value="1"/>
</dbReference>
<dbReference type="eggNOG" id="COG0265">
    <property type="taxonomic scope" value="Bacteria"/>
</dbReference>
<name>A0A017T6N1_9BACT</name>
<dbReference type="InterPro" id="IPR009003">
    <property type="entry name" value="Peptidase_S1_PA"/>
</dbReference>
<dbReference type="SUPFAM" id="SSF69635">
    <property type="entry name" value="Type III secretory system chaperone-like"/>
    <property type="match status" value="1"/>
</dbReference>
<dbReference type="Pfam" id="PF13365">
    <property type="entry name" value="Trypsin_2"/>
    <property type="match status" value="1"/>
</dbReference>
<evidence type="ECO:0000313" key="4">
    <source>
        <dbReference type="Proteomes" id="UP000019678"/>
    </source>
</evidence>
<dbReference type="AlphaFoldDB" id="A0A017T6N1"/>
<dbReference type="GO" id="GO:0006508">
    <property type="term" value="P:proteolysis"/>
    <property type="evidence" value="ECO:0007669"/>
    <property type="project" value="UniProtKB-KW"/>
</dbReference>
<comment type="caution">
    <text evidence="3">The sequence shown here is derived from an EMBL/GenBank/DDBJ whole genome shotgun (WGS) entry which is preliminary data.</text>
</comment>
<dbReference type="InterPro" id="IPR001940">
    <property type="entry name" value="Peptidase_S1C"/>
</dbReference>
<dbReference type="InterPro" id="IPR051201">
    <property type="entry name" value="Chloro_Bact_Ser_Proteases"/>
</dbReference>
<dbReference type="Gene3D" id="2.40.10.120">
    <property type="match status" value="1"/>
</dbReference>